<dbReference type="Pfam" id="PF13560">
    <property type="entry name" value="HTH_31"/>
    <property type="match status" value="1"/>
</dbReference>
<proteinExistence type="predicted"/>
<dbReference type="SUPFAM" id="SSF47413">
    <property type="entry name" value="lambda repressor-like DNA-binding domains"/>
    <property type="match status" value="1"/>
</dbReference>
<evidence type="ECO:0000313" key="2">
    <source>
        <dbReference type="EMBL" id="GAA4189392.1"/>
    </source>
</evidence>
<dbReference type="Gene3D" id="1.10.260.40">
    <property type="entry name" value="lambda repressor-like DNA-binding domains"/>
    <property type="match status" value="1"/>
</dbReference>
<gene>
    <name evidence="2" type="ORF">GCM10022252_26210</name>
</gene>
<dbReference type="SMART" id="SM00530">
    <property type="entry name" value="HTH_XRE"/>
    <property type="match status" value="1"/>
</dbReference>
<dbReference type="EMBL" id="BAABAQ010000003">
    <property type="protein sequence ID" value="GAA4189392.1"/>
    <property type="molecule type" value="Genomic_DNA"/>
</dbReference>
<dbReference type="Proteomes" id="UP001501251">
    <property type="component" value="Unassembled WGS sequence"/>
</dbReference>
<reference evidence="3" key="1">
    <citation type="journal article" date="2019" name="Int. J. Syst. Evol. Microbiol.">
        <title>The Global Catalogue of Microorganisms (GCM) 10K type strain sequencing project: providing services to taxonomists for standard genome sequencing and annotation.</title>
        <authorList>
            <consortium name="The Broad Institute Genomics Platform"/>
            <consortium name="The Broad Institute Genome Sequencing Center for Infectious Disease"/>
            <person name="Wu L."/>
            <person name="Ma J."/>
        </authorList>
    </citation>
    <scope>NUCLEOTIDE SEQUENCE [LARGE SCALE GENOMIC DNA]</scope>
    <source>
        <strain evidence="3">JCM 17388</strain>
    </source>
</reference>
<organism evidence="2 3">
    <name type="scientific">Streptosporangium oxazolinicum</name>
    <dbReference type="NCBI Taxonomy" id="909287"/>
    <lineage>
        <taxon>Bacteria</taxon>
        <taxon>Bacillati</taxon>
        <taxon>Actinomycetota</taxon>
        <taxon>Actinomycetes</taxon>
        <taxon>Streptosporangiales</taxon>
        <taxon>Streptosporangiaceae</taxon>
        <taxon>Streptosporangium</taxon>
    </lineage>
</organism>
<evidence type="ECO:0000259" key="1">
    <source>
        <dbReference type="PROSITE" id="PS50943"/>
    </source>
</evidence>
<dbReference type="InterPro" id="IPR010982">
    <property type="entry name" value="Lambda_DNA-bd_dom_sf"/>
</dbReference>
<dbReference type="CDD" id="cd00093">
    <property type="entry name" value="HTH_XRE"/>
    <property type="match status" value="1"/>
</dbReference>
<protein>
    <recommendedName>
        <fullName evidence="1">HTH cro/C1-type domain-containing protein</fullName>
    </recommendedName>
</protein>
<accession>A0ABP8ASP3</accession>
<dbReference type="InterPro" id="IPR001387">
    <property type="entry name" value="Cro/C1-type_HTH"/>
</dbReference>
<keyword evidence="3" id="KW-1185">Reference proteome</keyword>
<feature type="domain" description="HTH cro/C1-type" evidence="1">
    <location>
        <begin position="31"/>
        <end position="84"/>
    </location>
</feature>
<name>A0ABP8ASP3_9ACTN</name>
<comment type="caution">
    <text evidence="2">The sequence shown here is derived from an EMBL/GenBank/DDBJ whole genome shotgun (WGS) entry which is preliminary data.</text>
</comment>
<sequence length="458" mass="50051">MQHVQRIARADVTGQLTSKTSAGWQEFGRTLRAWRERRELSLRGLADRIRWDYSLIAKWEQGKNRPSFEAITLLDAELGAGGELVTQALRAAMAETDRLRRGTVEAVDAKASTRDEGGDMERRRLMRDAAAVAVGGAVAPVLATLTDAWQASEPRISGASVSQEMIDDWEDAADLHAQRAYVDPPAVVLAGLAADFADMAPHLSRSQPEPVHRDLAHAAARHASLIAGKWFDLGNRREARRWWGKTRSLSERSGDTLLAAWLTGREVLYRRTDPGENLDDVLLLAQQASRLAGDRPSVPLVAALCAEAQTLATLGRHAEAVATLREAEDVFDQFPSQIIGLDSNWALCGTYFDRSLIYTLAGDARRAAEAQSAAEGLYPLEHRTSVLMALHSAALHARTDPEQGAQQALSLVEALPATRWDVRVKATARIVSDVAPEKARALPAVRELRALTTGYRSA</sequence>
<evidence type="ECO:0000313" key="3">
    <source>
        <dbReference type="Proteomes" id="UP001501251"/>
    </source>
</evidence>
<dbReference type="PROSITE" id="PS50943">
    <property type="entry name" value="HTH_CROC1"/>
    <property type="match status" value="1"/>
</dbReference>